<evidence type="ECO:0000313" key="1">
    <source>
        <dbReference type="EMBL" id="KKB38556.1"/>
    </source>
</evidence>
<protein>
    <recommendedName>
        <fullName evidence="3">NRDE family protein</fullName>
    </recommendedName>
</protein>
<dbReference type="Proteomes" id="UP000031563">
    <property type="component" value="Unassembled WGS sequence"/>
</dbReference>
<dbReference type="PANTHER" id="PTHR17985:SF8">
    <property type="entry name" value="TRANSPORT AND GOLGI ORGANIZATION PROTEIN 2 HOMOLOG"/>
    <property type="match status" value="1"/>
</dbReference>
<accession>A0A0F5HZ45</accession>
<dbReference type="AlphaFoldDB" id="A0A0F5HZ45"/>
<dbReference type="RefSeq" id="WP_039237317.1">
    <property type="nucleotide sequence ID" value="NZ_JWIR02000046.1"/>
</dbReference>
<proteinExistence type="predicted"/>
<dbReference type="InterPro" id="IPR008551">
    <property type="entry name" value="TANGO2"/>
</dbReference>
<comment type="caution">
    <text evidence="1">The sequence shown here is derived from an EMBL/GenBank/DDBJ whole genome shotgun (WGS) entry which is preliminary data.</text>
</comment>
<keyword evidence="2" id="KW-1185">Reference proteome</keyword>
<accession>A0A0F5HNR2</accession>
<evidence type="ECO:0000313" key="2">
    <source>
        <dbReference type="Proteomes" id="UP000031563"/>
    </source>
</evidence>
<gene>
    <name evidence="1" type="ORF">QY95_02554</name>
</gene>
<dbReference type="EMBL" id="JWIR02000046">
    <property type="protein sequence ID" value="KKB38556.1"/>
    <property type="molecule type" value="Genomic_DNA"/>
</dbReference>
<dbReference type="PANTHER" id="PTHR17985">
    <property type="entry name" value="SER/THR-RICH PROTEIN T10 IN DGCR REGION"/>
    <property type="match status" value="1"/>
</dbReference>
<name>A0A0F5HZ45_BACTR</name>
<organism evidence="1 2">
    <name type="scientific">Bacillus thermotolerans</name>
    <name type="common">Quasibacillus thermotolerans</name>
    <dbReference type="NCBI Taxonomy" id="1221996"/>
    <lineage>
        <taxon>Bacteria</taxon>
        <taxon>Bacillati</taxon>
        <taxon>Bacillota</taxon>
        <taxon>Bacilli</taxon>
        <taxon>Bacillales</taxon>
        <taxon>Bacillaceae</taxon>
        <taxon>Bacillus</taxon>
    </lineage>
</organism>
<dbReference type="Pfam" id="PF05742">
    <property type="entry name" value="TANGO2"/>
    <property type="match status" value="1"/>
</dbReference>
<dbReference type="STRING" id="1221996.QY95_02554"/>
<reference evidence="1" key="1">
    <citation type="submission" date="2015-02" db="EMBL/GenBank/DDBJ databases">
        <title>Genome Assembly of Bacillaceae bacterium MTCC 8252.</title>
        <authorList>
            <person name="Verma A."/>
            <person name="Khatri I."/>
            <person name="Mual P."/>
            <person name="Subramanian S."/>
            <person name="Krishnamurthi S."/>
        </authorList>
    </citation>
    <scope>NUCLEOTIDE SEQUENCE [LARGE SCALE GENOMIC DNA]</scope>
    <source>
        <strain evidence="1">MTCC 8252</strain>
    </source>
</reference>
<sequence>MCLINFQFQRDAEYPFVLAANRDEFFTRPTRQAHFWKDEPGVLAGRDLEKLGTWLGITKSGRFAALTNFRDPAEKADGKKSRGELVRSFLSGTASPEWFMKELQKERTSYPGFNLLAGTLDELWCYNNRTDDLRKVSPGTHSLSNACLNSPWPKSEKGKASLDNCLQHDRENLSACLFSFLQDRQQAKDKDLPATGVPLEKERVLSSIFIEDHENDYGTRCSTVLLIDRQQNVYFAERTYLHGQLAGEEVFQFAIEREKDTAE</sequence>
<evidence type="ECO:0008006" key="3">
    <source>
        <dbReference type="Google" id="ProtNLM"/>
    </source>
</evidence>
<dbReference type="OrthoDB" id="4380123at2"/>